<comment type="subcellular location">
    <subcellularLocation>
        <location evidence="1">Cell membrane</location>
        <topology evidence="1">Multi-pass membrane protein</topology>
    </subcellularLocation>
</comment>
<feature type="transmembrane region" description="Helical" evidence="8">
    <location>
        <begin position="119"/>
        <end position="138"/>
    </location>
</feature>
<keyword evidence="5 8" id="KW-0812">Transmembrane</keyword>
<dbReference type="Proteomes" id="UP000270342">
    <property type="component" value="Unassembled WGS sequence"/>
</dbReference>
<keyword evidence="6 8" id="KW-1133">Transmembrane helix</keyword>
<dbReference type="GO" id="GO:0005886">
    <property type="term" value="C:plasma membrane"/>
    <property type="evidence" value="ECO:0007669"/>
    <property type="project" value="UniProtKB-SubCell"/>
</dbReference>
<evidence type="ECO:0000313" key="10">
    <source>
        <dbReference type="Proteomes" id="UP000270342"/>
    </source>
</evidence>
<dbReference type="InterPro" id="IPR001851">
    <property type="entry name" value="ABC_transp_permease"/>
</dbReference>
<dbReference type="AlphaFoldDB" id="A0A494XIT5"/>
<protein>
    <submittedName>
        <fullName evidence="9">ABC transporter permease</fullName>
    </submittedName>
</protein>
<evidence type="ECO:0000256" key="1">
    <source>
        <dbReference type="ARBA" id="ARBA00004651"/>
    </source>
</evidence>
<dbReference type="CDD" id="cd06579">
    <property type="entry name" value="TM_PBP1_transp_AraH_like"/>
    <property type="match status" value="1"/>
</dbReference>
<evidence type="ECO:0000256" key="3">
    <source>
        <dbReference type="ARBA" id="ARBA00022475"/>
    </source>
</evidence>
<dbReference type="PANTHER" id="PTHR32196">
    <property type="entry name" value="ABC TRANSPORTER PERMEASE PROTEIN YPHD-RELATED-RELATED"/>
    <property type="match status" value="1"/>
</dbReference>
<comment type="caution">
    <text evidence="9">The sequence shown here is derived from an EMBL/GenBank/DDBJ whole genome shotgun (WGS) entry which is preliminary data.</text>
</comment>
<keyword evidence="4" id="KW-0997">Cell inner membrane</keyword>
<evidence type="ECO:0000256" key="2">
    <source>
        <dbReference type="ARBA" id="ARBA00022448"/>
    </source>
</evidence>
<reference evidence="9 10" key="1">
    <citation type="submission" date="2018-10" db="EMBL/GenBank/DDBJ databases">
        <title>Robbsia sp. DHC34, isolated from soil.</title>
        <authorList>
            <person name="Gao Z.-H."/>
            <person name="Qiu L.-H."/>
        </authorList>
    </citation>
    <scope>NUCLEOTIDE SEQUENCE [LARGE SCALE GENOMIC DNA]</scope>
    <source>
        <strain evidence="9 10">DHC34</strain>
    </source>
</reference>
<keyword evidence="10" id="KW-1185">Reference proteome</keyword>
<name>A0A494XIT5_9BURK</name>
<accession>A0A494XIT5</accession>
<evidence type="ECO:0000256" key="5">
    <source>
        <dbReference type="ARBA" id="ARBA00022692"/>
    </source>
</evidence>
<dbReference type="EMBL" id="RBZU01000010">
    <property type="protein sequence ID" value="RKP49631.1"/>
    <property type="molecule type" value="Genomic_DNA"/>
</dbReference>
<dbReference type="OrthoDB" id="9799990at2"/>
<dbReference type="RefSeq" id="WP_121088679.1">
    <property type="nucleotide sequence ID" value="NZ_RBZU01000010.1"/>
</dbReference>
<evidence type="ECO:0000256" key="8">
    <source>
        <dbReference type="SAM" id="Phobius"/>
    </source>
</evidence>
<dbReference type="Pfam" id="PF02653">
    <property type="entry name" value="BPD_transp_2"/>
    <property type="match status" value="1"/>
</dbReference>
<gene>
    <name evidence="9" type="ORF">D7S86_20275</name>
</gene>
<feature type="transmembrane region" description="Helical" evidence="8">
    <location>
        <begin position="12"/>
        <end position="32"/>
    </location>
</feature>
<proteinExistence type="predicted"/>
<feature type="transmembrane region" description="Helical" evidence="8">
    <location>
        <begin position="158"/>
        <end position="181"/>
    </location>
</feature>
<feature type="transmembrane region" description="Helical" evidence="8">
    <location>
        <begin position="266"/>
        <end position="285"/>
    </location>
</feature>
<evidence type="ECO:0000256" key="6">
    <source>
        <dbReference type="ARBA" id="ARBA00022989"/>
    </source>
</evidence>
<keyword evidence="3" id="KW-1003">Cell membrane</keyword>
<evidence type="ECO:0000313" key="9">
    <source>
        <dbReference type="EMBL" id="RKP49631.1"/>
    </source>
</evidence>
<organism evidence="9 10">
    <name type="scientific">Pararobbsia silviterrae</name>
    <dbReference type="NCBI Taxonomy" id="1792498"/>
    <lineage>
        <taxon>Bacteria</taxon>
        <taxon>Pseudomonadati</taxon>
        <taxon>Pseudomonadota</taxon>
        <taxon>Betaproteobacteria</taxon>
        <taxon>Burkholderiales</taxon>
        <taxon>Burkholderiaceae</taxon>
        <taxon>Pararobbsia</taxon>
    </lineage>
</organism>
<evidence type="ECO:0000256" key="4">
    <source>
        <dbReference type="ARBA" id="ARBA00022519"/>
    </source>
</evidence>
<keyword evidence="7 8" id="KW-0472">Membrane</keyword>
<feature type="transmembrane region" description="Helical" evidence="8">
    <location>
        <begin position="291"/>
        <end position="310"/>
    </location>
</feature>
<keyword evidence="2" id="KW-0813">Transport</keyword>
<feature type="transmembrane region" description="Helical" evidence="8">
    <location>
        <begin position="90"/>
        <end position="112"/>
    </location>
</feature>
<evidence type="ECO:0000256" key="7">
    <source>
        <dbReference type="ARBA" id="ARBA00023136"/>
    </source>
</evidence>
<sequence length="329" mass="33665">MADVSSETRALRVLAGGLSIIAVFAWTALPAFRSFANLFDMITTASVTGMLALGVLVVLVSGGLDISFTAVASIAQFLLALALARIDLGWTGSTLFVVAVGATLGAFNGAVVTWLRGSAMVTTIALLNVYGGALMFVSDGEMLYDFPDFFSQTVLWRGGGVAVSVQLVAFGVIAALTSALLNRTNWGRLLRATGGNRVAAQRLGTSVWATTVSAYAWLGALAGIAGLMQAQLVQAVTPGALIGRELDVIAATVLGGATLTGGRGSVSGTVLGVLLIALIGNVLVLGGVSSYWHSVFTGAVVLAGLALQGLHWRRQRALTSAAVTAPETP</sequence>
<dbReference type="PANTHER" id="PTHR32196:SF21">
    <property type="entry name" value="ABC TRANSPORTER PERMEASE PROTEIN YPHD-RELATED"/>
    <property type="match status" value="1"/>
</dbReference>
<dbReference type="GO" id="GO:0022857">
    <property type="term" value="F:transmembrane transporter activity"/>
    <property type="evidence" value="ECO:0007669"/>
    <property type="project" value="InterPro"/>
</dbReference>